<feature type="region of interest" description="Disordered" evidence="1">
    <location>
        <begin position="1"/>
        <end position="71"/>
    </location>
</feature>
<evidence type="ECO:0000313" key="2">
    <source>
        <dbReference type="EMBL" id="OPJ77239.1"/>
    </source>
</evidence>
<dbReference type="AlphaFoldDB" id="A0A1V4JYF3"/>
<gene>
    <name evidence="2" type="ORF">AV530_007609</name>
</gene>
<protein>
    <submittedName>
        <fullName evidence="2">Uncharacterized protein</fullName>
    </submittedName>
</protein>
<accession>A0A1V4JYF3</accession>
<evidence type="ECO:0000313" key="3">
    <source>
        <dbReference type="Proteomes" id="UP000190648"/>
    </source>
</evidence>
<name>A0A1V4JYF3_PATFA</name>
<keyword evidence="3" id="KW-1185">Reference proteome</keyword>
<feature type="compositionally biased region" description="Low complexity" evidence="1">
    <location>
        <begin position="56"/>
        <end position="71"/>
    </location>
</feature>
<proteinExistence type="predicted"/>
<dbReference type="EMBL" id="LSYS01005497">
    <property type="protein sequence ID" value="OPJ77239.1"/>
    <property type="molecule type" value="Genomic_DNA"/>
</dbReference>
<evidence type="ECO:0000256" key="1">
    <source>
        <dbReference type="SAM" id="MobiDB-lite"/>
    </source>
</evidence>
<sequence>MALVFNGSHQAGNIKEPHPAGNTNQTGHVKDGSTISIRTTTNKDGSPINAWKQGMQSSSRSLNNSSSLGNQGQEATIIKILEEELKTGCWCQKKRMIDEKQTPAHRHSSFCFEY</sequence>
<dbReference type="Proteomes" id="UP000190648">
    <property type="component" value="Unassembled WGS sequence"/>
</dbReference>
<comment type="caution">
    <text evidence="2">The sequence shown here is derived from an EMBL/GenBank/DDBJ whole genome shotgun (WGS) entry which is preliminary data.</text>
</comment>
<feature type="compositionally biased region" description="Polar residues" evidence="1">
    <location>
        <begin position="21"/>
        <end position="44"/>
    </location>
</feature>
<organism evidence="2 3">
    <name type="scientific">Patagioenas fasciata monilis</name>
    <dbReference type="NCBI Taxonomy" id="372326"/>
    <lineage>
        <taxon>Eukaryota</taxon>
        <taxon>Metazoa</taxon>
        <taxon>Chordata</taxon>
        <taxon>Craniata</taxon>
        <taxon>Vertebrata</taxon>
        <taxon>Euteleostomi</taxon>
        <taxon>Archelosauria</taxon>
        <taxon>Archosauria</taxon>
        <taxon>Dinosauria</taxon>
        <taxon>Saurischia</taxon>
        <taxon>Theropoda</taxon>
        <taxon>Coelurosauria</taxon>
        <taxon>Aves</taxon>
        <taxon>Neognathae</taxon>
        <taxon>Neoaves</taxon>
        <taxon>Columbimorphae</taxon>
        <taxon>Columbiformes</taxon>
        <taxon>Columbidae</taxon>
        <taxon>Patagioenas</taxon>
    </lineage>
</organism>
<reference evidence="2 3" key="1">
    <citation type="submission" date="2016-02" db="EMBL/GenBank/DDBJ databases">
        <title>Band-tailed pigeon sequencing and assembly.</title>
        <authorList>
            <person name="Soares A.E."/>
            <person name="Novak B.J."/>
            <person name="Rice E.S."/>
            <person name="O'Connell B."/>
            <person name="Chang D."/>
            <person name="Weber S."/>
            <person name="Shapiro B."/>
        </authorList>
    </citation>
    <scope>NUCLEOTIDE SEQUENCE [LARGE SCALE GENOMIC DNA]</scope>
    <source>
        <strain evidence="2">BTP2013</strain>
        <tissue evidence="2">Blood</tissue>
    </source>
</reference>